<gene>
    <name evidence="2" type="ORF">ABGB03_13605</name>
</gene>
<name>A0AAU7BS04_9FLAO</name>
<sequence>MKTPIYKLQRLCLLGLILLFSSKMNSQELPSVIPPSPNAAAFHVYGNTQVNYYTGSANITIPLWEVKEGDLSVPIYLKYTGGNGIKVEEMASWVGLGWSLNAGGAISRTIRGIADDVPLKGFFATTGIPIPNGSNFSVFDDIEDGKLDSQPDMFMYNSPGSSGSFFYDYDENIHYKPKANVSITHTIASDYDPNQPSQCTTSHNVIDEFTLKDPYGNSYKFKDKEWSNTVSYNETMVEFRGFPSSWFLRKIENRIKTKSIDFEYDKYNYELKRSRSTIQVVNGLEDDVYTTTHYIGKRLKKITHSQGSVEFVASTAVRKDFNDTTNKYLDKIIVKDSNGNTIKTIKFNYQYMTPTGLVALTATIPNYDESRLVLTSIEECDGDNNCLNPTSFTYNTDKYLPSRFSKAQDHWGYYNGAITNTKLEPRQVIKWYNPSINDWDTDDVGSANRAPDPTYAVAGILKEVEYPTGGKTVFEYEGHTAKTYDVAGVITNLSEVLTTSGQTNSKTFTVDLPTNATIQSVLKVTGHHNECTPTIKIKNLSTNVVTNMSLPPGSQGGSSTYINKFTIATGSYEAWYEISSCSETISFIKLSWENEDSSPTRNIGGLRLKNISDYSATSTLATKRHFNYMENDTTSGRVVNVPVYYGLEYSVYDDTVPLGFLRYVNSITPLATTQGSHVGYGKVTITNDNDANGKEEHYFTTMDDFPDNYSGINPDTGELNHKYYDGVKIYPYPPPETDSKDFLRGILKKQILYKKSGSTFSKVYQKEVSYNSLNYSNEPIESFSYIKTAATAVRGLKIATSRFTYYDIYTGYNVPSTTIETYYNASGDVVKMTTQKYDEDSNNLIDYYIPTSVEVTGSDDIISKTNTTYVFNKGSKTTAETDLYNKKAWYIPLQTESYKNTELLGKQYTVYSNSNSNWSGLNLPEKIQTAKGSGSLEDRIIYNDYDVEGNPTEVSKKDGTHITYIYGYNESLPIAKIENATTSELTTAIGTLNSNYNTLAEIQSLSDADVNGTTEKDLRTALDDLRAALPNAFMTSFTYDPLIGVTSVTDPRGKTSYYYYDNHARLQYVKDHDGKILSKTEYNYKN</sequence>
<dbReference type="EMBL" id="CP157199">
    <property type="protein sequence ID" value="XBG60893.1"/>
    <property type="molecule type" value="Genomic_DNA"/>
</dbReference>
<proteinExistence type="predicted"/>
<evidence type="ECO:0000256" key="1">
    <source>
        <dbReference type="SAM" id="SignalP"/>
    </source>
</evidence>
<evidence type="ECO:0008006" key="3">
    <source>
        <dbReference type="Google" id="ProtNLM"/>
    </source>
</evidence>
<reference evidence="2" key="1">
    <citation type="submission" date="2024-05" db="EMBL/GenBank/DDBJ databases">
        <title>Pontimicrobium maritimus sp. nov., isolated form sea water.</title>
        <authorList>
            <person name="Muhammad N."/>
            <person name="Vuong T.Q."/>
            <person name="Han H.L."/>
            <person name="Kim S.-G."/>
        </authorList>
    </citation>
    <scope>NUCLEOTIDE SEQUENCE</scope>
    <source>
        <strain evidence="2">SW4</strain>
    </source>
</reference>
<protein>
    <recommendedName>
        <fullName evidence="3">RHS repeat protein</fullName>
    </recommendedName>
</protein>
<evidence type="ECO:0000313" key="2">
    <source>
        <dbReference type="EMBL" id="XBG60893.1"/>
    </source>
</evidence>
<organism evidence="2">
    <name type="scientific">Pontimicrobium sp. SW4</name>
    <dbReference type="NCBI Taxonomy" id="3153519"/>
    <lineage>
        <taxon>Bacteria</taxon>
        <taxon>Pseudomonadati</taxon>
        <taxon>Bacteroidota</taxon>
        <taxon>Flavobacteriia</taxon>
        <taxon>Flavobacteriales</taxon>
        <taxon>Flavobacteriaceae</taxon>
        <taxon>Pontimicrobium</taxon>
    </lineage>
</organism>
<feature type="chain" id="PRO_5043459112" description="RHS repeat protein" evidence="1">
    <location>
        <begin position="27"/>
        <end position="1086"/>
    </location>
</feature>
<dbReference type="AlphaFoldDB" id="A0AAU7BS04"/>
<keyword evidence="1" id="KW-0732">Signal</keyword>
<dbReference type="RefSeq" id="WP_347923121.1">
    <property type="nucleotide sequence ID" value="NZ_CP157199.1"/>
</dbReference>
<dbReference type="Gene3D" id="2.180.10.10">
    <property type="entry name" value="RHS repeat-associated core"/>
    <property type="match status" value="1"/>
</dbReference>
<feature type="signal peptide" evidence="1">
    <location>
        <begin position="1"/>
        <end position="26"/>
    </location>
</feature>
<accession>A0AAU7BS04</accession>